<evidence type="ECO:0000256" key="4">
    <source>
        <dbReference type="ARBA" id="ARBA00022741"/>
    </source>
</evidence>
<feature type="binding site" description="in other chain" evidence="9">
    <location>
        <position position="42"/>
    </location>
    <ligand>
        <name>ATP</name>
        <dbReference type="ChEBI" id="CHEBI:30616"/>
        <note>ligand shared between dimeric partners</note>
    </ligand>
</feature>
<evidence type="ECO:0000259" key="10">
    <source>
        <dbReference type="Pfam" id="PF00586"/>
    </source>
</evidence>
<reference evidence="13" key="1">
    <citation type="submission" date="2016-11" db="EMBL/GenBank/DDBJ databases">
        <authorList>
            <person name="Varghese N."/>
            <person name="Submissions S."/>
        </authorList>
    </citation>
    <scope>NUCLEOTIDE SEQUENCE [LARGE SCALE GENOMIC DNA]</scope>
    <source>
        <strain evidence="13">DSM 18095</strain>
    </source>
</reference>
<dbReference type="GO" id="GO:0000287">
    <property type="term" value="F:magnesium ion binding"/>
    <property type="evidence" value="ECO:0007669"/>
    <property type="project" value="UniProtKB-UniRule"/>
</dbReference>
<feature type="binding site" evidence="9">
    <location>
        <position position="25"/>
    </location>
    <ligand>
        <name>Mg(2+)</name>
        <dbReference type="ChEBI" id="CHEBI:18420"/>
    </ligand>
</feature>
<feature type="domain" description="PurM-like C-terminal" evidence="11">
    <location>
        <begin position="142"/>
        <end position="321"/>
    </location>
</feature>
<dbReference type="GO" id="GO:0004756">
    <property type="term" value="F:selenide, water dikinase activity"/>
    <property type="evidence" value="ECO:0007669"/>
    <property type="project" value="UniProtKB-UniRule"/>
</dbReference>
<dbReference type="GO" id="GO:0005737">
    <property type="term" value="C:cytoplasm"/>
    <property type="evidence" value="ECO:0007669"/>
    <property type="project" value="TreeGrafter"/>
</dbReference>
<dbReference type="InterPro" id="IPR036921">
    <property type="entry name" value="PurM-like_N_sf"/>
</dbReference>
<dbReference type="Proteomes" id="UP000184114">
    <property type="component" value="Unassembled WGS sequence"/>
</dbReference>
<dbReference type="NCBIfam" id="TIGR00476">
    <property type="entry name" value="selD"/>
    <property type="match status" value="1"/>
</dbReference>
<feature type="binding site" evidence="9">
    <location>
        <position position="201"/>
    </location>
    <ligand>
        <name>Mg(2+)</name>
        <dbReference type="ChEBI" id="CHEBI:18420"/>
    </ligand>
</feature>
<dbReference type="Pfam" id="PF02769">
    <property type="entry name" value="AIRS_C"/>
    <property type="match status" value="1"/>
</dbReference>
<dbReference type="InterPro" id="IPR036676">
    <property type="entry name" value="PurM-like_C_sf"/>
</dbReference>
<dbReference type="EMBL" id="FQTY01000001">
    <property type="protein sequence ID" value="SHE28005.1"/>
    <property type="molecule type" value="Genomic_DNA"/>
</dbReference>
<dbReference type="InterPro" id="IPR016188">
    <property type="entry name" value="PurM-like_N"/>
</dbReference>
<dbReference type="InterPro" id="IPR004536">
    <property type="entry name" value="SPS/SelD"/>
</dbReference>
<comment type="caution">
    <text evidence="9">Lacks conserved residue(s) required for the propagation of feature annotation.</text>
</comment>
<organism evidence="12 13">
    <name type="scientific">Tissierella praeacuta DSM 18095</name>
    <dbReference type="NCBI Taxonomy" id="1123404"/>
    <lineage>
        <taxon>Bacteria</taxon>
        <taxon>Bacillati</taxon>
        <taxon>Bacillota</taxon>
        <taxon>Tissierellia</taxon>
        <taxon>Tissierellales</taxon>
        <taxon>Tissierellaceae</taxon>
        <taxon>Tissierella</taxon>
    </lineage>
</organism>
<dbReference type="PANTHER" id="PTHR10256:SF0">
    <property type="entry name" value="INACTIVE SELENIDE, WATER DIKINASE-LIKE PROTEIN-RELATED"/>
    <property type="match status" value="1"/>
</dbReference>
<dbReference type="NCBIfam" id="NF002098">
    <property type="entry name" value="PRK00943.1"/>
    <property type="match status" value="1"/>
</dbReference>
<feature type="domain" description="PurM-like N-terminal" evidence="10">
    <location>
        <begin position="24"/>
        <end position="130"/>
    </location>
</feature>
<dbReference type="CDD" id="cd02195">
    <property type="entry name" value="SelD"/>
    <property type="match status" value="1"/>
</dbReference>
<dbReference type="HAMAP" id="MF_00625">
    <property type="entry name" value="SelD"/>
    <property type="match status" value="1"/>
</dbReference>
<dbReference type="SUPFAM" id="SSF56042">
    <property type="entry name" value="PurM C-terminal domain-like"/>
    <property type="match status" value="1"/>
</dbReference>
<keyword evidence="6 9" id="KW-0067">ATP-binding</keyword>
<evidence type="ECO:0000256" key="9">
    <source>
        <dbReference type="HAMAP-Rule" id="MF_00625"/>
    </source>
</evidence>
<keyword evidence="5 9" id="KW-0418">Kinase</keyword>
<proteinExistence type="inferred from homology"/>
<gene>
    <name evidence="9" type="primary">selD</name>
    <name evidence="12" type="ORF">SAMN02745784_00118</name>
</gene>
<sequence>MAQVLCHLPKTYDDNLLVGLDTSDDAAVYKINDELAMIQTLDFFTPVVDDPYTFGQIAATNSLSDVYAMGGEPKLAMNIVCFPNCLSPDILGEILRGGYDKVKEAGAITVGGHTVEDDEPKYGLSVAGFVHPEKVLTNSNAKPGDVLILTKPLGLGIINTAIKGEIADKSTYEEAVMVMSTLNKYAKEAMERVGGANSLTDITGFGLLGHALEMAQGSSVTIKIKHKNIPVVSNALEYAQMGLVPAGAYANRTYTGDNVYINEYVEKDIEDILFDPQTSGGLLISIPKEKQNELLEELKSTPTKYAVIGEVCEKEKYYVIVE</sequence>
<evidence type="ECO:0000313" key="13">
    <source>
        <dbReference type="Proteomes" id="UP000184114"/>
    </source>
</evidence>
<dbReference type="FunFam" id="3.90.650.10:FF:000004">
    <property type="entry name" value="Selenide, water dikinase"/>
    <property type="match status" value="1"/>
</dbReference>
<keyword evidence="4 9" id="KW-0547">Nucleotide-binding</keyword>
<dbReference type="EC" id="2.7.9.3" evidence="9"/>
<accession>A0A1M4S753</accession>
<dbReference type="AlphaFoldDB" id="A0A1M4S753"/>
<comment type="subunit">
    <text evidence="9">Homodimer.</text>
</comment>
<comment type="function">
    <text evidence="9">Synthesizes selenophosphate from selenide and ATP.</text>
</comment>
<dbReference type="InterPro" id="IPR010918">
    <property type="entry name" value="PurM-like_C_dom"/>
</dbReference>
<keyword evidence="3 9" id="KW-0479">Metal-binding</keyword>
<dbReference type="PIRSF" id="PIRSF036407">
    <property type="entry name" value="Selenphspht_syn"/>
    <property type="match status" value="1"/>
</dbReference>
<feature type="binding site" description="in other chain" evidence="9">
    <location>
        <position position="65"/>
    </location>
    <ligand>
        <name>ATP</name>
        <dbReference type="ChEBI" id="CHEBI:30616"/>
        <note>ligand shared between dimeric partners</note>
    </ligand>
</feature>
<dbReference type="PANTHER" id="PTHR10256">
    <property type="entry name" value="SELENIDE, WATER DIKINASE"/>
    <property type="match status" value="1"/>
</dbReference>
<evidence type="ECO:0000259" key="11">
    <source>
        <dbReference type="Pfam" id="PF02769"/>
    </source>
</evidence>
<evidence type="ECO:0000256" key="2">
    <source>
        <dbReference type="ARBA" id="ARBA00022679"/>
    </source>
</evidence>
<dbReference type="Gene3D" id="3.30.1330.10">
    <property type="entry name" value="PurM-like, N-terminal domain"/>
    <property type="match status" value="1"/>
</dbReference>
<dbReference type="InterPro" id="IPR023061">
    <property type="entry name" value="SelD_I"/>
</dbReference>
<protein>
    <recommendedName>
        <fullName evidence="9">Selenide, water dikinase</fullName>
        <ecNumber evidence="9">2.7.9.3</ecNumber>
    </recommendedName>
    <alternativeName>
        <fullName evidence="9">Selenium donor protein</fullName>
    </alternativeName>
    <alternativeName>
        <fullName evidence="9">Selenophosphate synthase</fullName>
    </alternativeName>
</protein>
<evidence type="ECO:0000256" key="5">
    <source>
        <dbReference type="ARBA" id="ARBA00022777"/>
    </source>
</evidence>
<keyword evidence="13" id="KW-1185">Reference proteome</keyword>
<dbReference type="SUPFAM" id="SSF55326">
    <property type="entry name" value="PurM N-terminal domain-like"/>
    <property type="match status" value="1"/>
</dbReference>
<keyword evidence="2 9" id="KW-0808">Transferase</keyword>
<evidence type="ECO:0000256" key="1">
    <source>
        <dbReference type="ARBA" id="ARBA00008026"/>
    </source>
</evidence>
<name>A0A1M4S753_9FIRM</name>
<keyword evidence="7 9" id="KW-0460">Magnesium</keyword>
<comment type="cofactor">
    <cofactor evidence="9">
        <name>Mg(2+)</name>
        <dbReference type="ChEBI" id="CHEBI:18420"/>
    </cofactor>
    <text evidence="9">Binds 1 Mg(2+) ion per monomer.</text>
</comment>
<evidence type="ECO:0000313" key="12">
    <source>
        <dbReference type="EMBL" id="SHE28005.1"/>
    </source>
</evidence>
<comment type="catalytic activity">
    <reaction evidence="9">
        <text>hydrogenselenide + ATP + H2O = selenophosphate + AMP + phosphate + 2 H(+)</text>
        <dbReference type="Rhea" id="RHEA:18737"/>
        <dbReference type="ChEBI" id="CHEBI:15377"/>
        <dbReference type="ChEBI" id="CHEBI:15378"/>
        <dbReference type="ChEBI" id="CHEBI:16144"/>
        <dbReference type="ChEBI" id="CHEBI:29317"/>
        <dbReference type="ChEBI" id="CHEBI:30616"/>
        <dbReference type="ChEBI" id="CHEBI:43474"/>
        <dbReference type="ChEBI" id="CHEBI:456215"/>
        <dbReference type="EC" id="2.7.9.3"/>
    </reaction>
</comment>
<dbReference type="Gene3D" id="3.90.650.10">
    <property type="entry name" value="PurM-like C-terminal domain"/>
    <property type="match status" value="1"/>
</dbReference>
<keyword evidence="8 9" id="KW-0711">Selenium</keyword>
<feature type="binding site" description="in other chain" evidence="9">
    <location>
        <begin position="22"/>
        <end position="24"/>
    </location>
    <ligand>
        <name>ATP</name>
        <dbReference type="ChEBI" id="CHEBI:30616"/>
        <note>ligand shared between dimeric partners</note>
    </ligand>
</feature>
<feature type="binding site" evidence="9">
    <location>
        <begin position="112"/>
        <end position="114"/>
    </location>
    <ligand>
        <name>ATP</name>
        <dbReference type="ChEBI" id="CHEBI:30616"/>
        <note>ligand shared between dimeric partners</note>
    </ligand>
</feature>
<evidence type="ECO:0000256" key="3">
    <source>
        <dbReference type="ARBA" id="ARBA00022723"/>
    </source>
</evidence>
<dbReference type="Pfam" id="PF00586">
    <property type="entry name" value="AIRS"/>
    <property type="match status" value="1"/>
</dbReference>
<evidence type="ECO:0000256" key="8">
    <source>
        <dbReference type="ARBA" id="ARBA00023266"/>
    </source>
</evidence>
<evidence type="ECO:0000256" key="7">
    <source>
        <dbReference type="ARBA" id="ARBA00022842"/>
    </source>
</evidence>
<comment type="similarity">
    <text evidence="1 9">Belongs to the selenophosphate synthase 1 family. Class I subfamily.</text>
</comment>
<feature type="binding site" evidence="9">
    <location>
        <position position="65"/>
    </location>
    <ligand>
        <name>Mg(2+)</name>
        <dbReference type="ChEBI" id="CHEBI:18420"/>
    </ligand>
</feature>
<dbReference type="GO" id="GO:0016260">
    <property type="term" value="P:selenocysteine biosynthetic process"/>
    <property type="evidence" value="ECO:0007669"/>
    <property type="project" value="InterPro"/>
</dbReference>
<evidence type="ECO:0000256" key="6">
    <source>
        <dbReference type="ARBA" id="ARBA00022840"/>
    </source>
</evidence>
<dbReference type="STRING" id="1123404.SAMN02745784_00118"/>
<dbReference type="GO" id="GO:0005524">
    <property type="term" value="F:ATP binding"/>
    <property type="evidence" value="ECO:0007669"/>
    <property type="project" value="UniProtKB-UniRule"/>
</dbReference>
<dbReference type="FunFam" id="3.30.1330.10:FF:000003">
    <property type="entry name" value="Selenide, water dikinase"/>
    <property type="match status" value="1"/>
</dbReference>